<dbReference type="RefSeq" id="WP_154769774.1">
    <property type="nucleotide sequence ID" value="NZ_WLYK01000007.1"/>
</dbReference>
<sequence>MEYMILIYREETDAPEPGTPEHGQMMAGWLAFNQQLIDSGHWVTGGGLQLSTSATTVRRSGGAVDTLLDGPYAETKEQLGGFYLVRADDLDAALELAKAVPLPDALVEVRPLTYRPDAG</sequence>
<dbReference type="Gene3D" id="3.30.70.1060">
    <property type="entry name" value="Dimeric alpha+beta barrel"/>
    <property type="match status" value="1"/>
</dbReference>
<evidence type="ECO:0000256" key="1">
    <source>
        <dbReference type="ARBA" id="ARBA00007689"/>
    </source>
</evidence>
<protein>
    <recommendedName>
        <fullName evidence="2">YCII-related domain-containing protein</fullName>
    </recommendedName>
</protein>
<evidence type="ECO:0000313" key="4">
    <source>
        <dbReference type="Proteomes" id="UP000460221"/>
    </source>
</evidence>
<accession>A0A7K1FR89</accession>
<comment type="caution">
    <text evidence="3">The sequence shown here is derived from an EMBL/GenBank/DDBJ whole genome shotgun (WGS) entry which is preliminary data.</text>
</comment>
<evidence type="ECO:0000313" key="3">
    <source>
        <dbReference type="EMBL" id="MTD15753.1"/>
    </source>
</evidence>
<comment type="similarity">
    <text evidence="1">Belongs to the YciI family.</text>
</comment>
<dbReference type="PANTHER" id="PTHR35174">
    <property type="entry name" value="BLL7171 PROTEIN-RELATED"/>
    <property type="match status" value="1"/>
</dbReference>
<dbReference type="PANTHER" id="PTHR35174:SF3">
    <property type="entry name" value="BLL7171 PROTEIN"/>
    <property type="match status" value="1"/>
</dbReference>
<reference evidence="3 4" key="1">
    <citation type="submission" date="2019-11" db="EMBL/GenBank/DDBJ databases">
        <authorList>
            <person name="Jiang L.-Q."/>
        </authorList>
    </citation>
    <scope>NUCLEOTIDE SEQUENCE [LARGE SCALE GENOMIC DNA]</scope>
    <source>
        <strain evidence="3 4">YIM 132087</strain>
    </source>
</reference>
<feature type="domain" description="YCII-related" evidence="2">
    <location>
        <begin position="1"/>
        <end position="111"/>
    </location>
</feature>
<name>A0A7K1FR89_9ACTN</name>
<dbReference type="Proteomes" id="UP000460221">
    <property type="component" value="Unassembled WGS sequence"/>
</dbReference>
<gene>
    <name evidence="3" type="ORF">GIS00_17605</name>
</gene>
<organism evidence="3 4">
    <name type="scientific">Nakamurella alba</name>
    <dbReference type="NCBI Taxonomy" id="2665158"/>
    <lineage>
        <taxon>Bacteria</taxon>
        <taxon>Bacillati</taxon>
        <taxon>Actinomycetota</taxon>
        <taxon>Actinomycetes</taxon>
        <taxon>Nakamurellales</taxon>
        <taxon>Nakamurellaceae</taxon>
        <taxon>Nakamurella</taxon>
    </lineage>
</organism>
<dbReference type="AlphaFoldDB" id="A0A7K1FR89"/>
<dbReference type="SUPFAM" id="SSF54909">
    <property type="entry name" value="Dimeric alpha+beta barrel"/>
    <property type="match status" value="1"/>
</dbReference>
<proteinExistence type="inferred from homology"/>
<dbReference type="InterPro" id="IPR011008">
    <property type="entry name" value="Dimeric_a/b-barrel"/>
</dbReference>
<dbReference type="EMBL" id="WLYK01000007">
    <property type="protein sequence ID" value="MTD15753.1"/>
    <property type="molecule type" value="Genomic_DNA"/>
</dbReference>
<evidence type="ECO:0000259" key="2">
    <source>
        <dbReference type="Pfam" id="PF03795"/>
    </source>
</evidence>
<keyword evidence="4" id="KW-1185">Reference proteome</keyword>
<dbReference type="InterPro" id="IPR005545">
    <property type="entry name" value="YCII"/>
</dbReference>
<dbReference type="Pfam" id="PF03795">
    <property type="entry name" value="YCII"/>
    <property type="match status" value="1"/>
</dbReference>